<reference evidence="2" key="1">
    <citation type="submission" date="2014-11" db="EMBL/GenBank/DDBJ databases">
        <authorList>
            <person name="Otto D Thomas"/>
            <person name="Naeem Raeece"/>
        </authorList>
    </citation>
    <scope>NUCLEOTIDE SEQUENCE</scope>
</reference>
<keyword evidence="1" id="KW-0732">Signal</keyword>
<organism evidence="2">
    <name type="scientific">Chromera velia CCMP2878</name>
    <dbReference type="NCBI Taxonomy" id="1169474"/>
    <lineage>
        <taxon>Eukaryota</taxon>
        <taxon>Sar</taxon>
        <taxon>Alveolata</taxon>
        <taxon>Colpodellida</taxon>
        <taxon>Chromeraceae</taxon>
        <taxon>Chromera</taxon>
    </lineage>
</organism>
<gene>
    <name evidence="2" type="ORF">Cvel_4545</name>
</gene>
<name>A0A0G4GD78_9ALVE</name>
<proteinExistence type="predicted"/>
<dbReference type="AlphaFoldDB" id="A0A0G4GD78"/>
<evidence type="ECO:0000313" key="2">
    <source>
        <dbReference type="EMBL" id="CEM27220.1"/>
    </source>
</evidence>
<protein>
    <submittedName>
        <fullName evidence="2">Uncharacterized protein</fullName>
    </submittedName>
</protein>
<feature type="signal peptide" evidence="1">
    <location>
        <begin position="1"/>
        <end position="28"/>
    </location>
</feature>
<feature type="chain" id="PRO_5005190019" evidence="1">
    <location>
        <begin position="29"/>
        <end position="229"/>
    </location>
</feature>
<accession>A0A0G4GD78</accession>
<sequence length="229" mass="25820">MIRQAGCFLGLLLLFGSWTSILRVGATATGTEKGLAARRRAKGKANPARLSLVPPPLDLSAIPQMEDVKRFCENNLNYGWLLDDKVPTLEEKKDWTALHAGAEKQPFVNRERNVVVFASVGMAKNLYPEMLSHAQIFVEYMKQPEDVRSRFEIPKVYLAYELYGEDFVECEKGSGPRKVNPQRDPQFFSFMKNIGWTAVDVEVCVNAKTKKKAYFDFGEVTEVSDAKST</sequence>
<dbReference type="EMBL" id="CDMZ01001103">
    <property type="protein sequence ID" value="CEM27220.1"/>
    <property type="molecule type" value="Genomic_DNA"/>
</dbReference>
<evidence type="ECO:0000256" key="1">
    <source>
        <dbReference type="SAM" id="SignalP"/>
    </source>
</evidence>
<dbReference type="VEuPathDB" id="CryptoDB:Cvel_4545"/>